<evidence type="ECO:0000313" key="1">
    <source>
        <dbReference type="EMBL" id="MDL2409960.1"/>
    </source>
</evidence>
<reference evidence="1" key="1">
    <citation type="submission" date="2023-06" db="EMBL/GenBank/DDBJ databases">
        <title>Phylogenetic Diversity of Rhizobium strains.</title>
        <authorList>
            <person name="Moura F.T."/>
            <person name="Helene L.C.F."/>
            <person name="Hungria M."/>
        </authorList>
    </citation>
    <scope>NUCLEOTIDE SEQUENCE</scope>
    <source>
        <strain evidence="1">CCGE524</strain>
    </source>
</reference>
<dbReference type="RefSeq" id="WP_285883671.1">
    <property type="nucleotide sequence ID" value="NZ_JARFYN010000064.1"/>
</dbReference>
<evidence type="ECO:0000313" key="2">
    <source>
        <dbReference type="Proteomes" id="UP001172630"/>
    </source>
</evidence>
<accession>A0ABT7KMW5</accession>
<dbReference type="EMBL" id="JARFYN010000064">
    <property type="protein sequence ID" value="MDL2409960.1"/>
    <property type="molecule type" value="Genomic_DNA"/>
</dbReference>
<protein>
    <submittedName>
        <fullName evidence="1">Uncharacterized protein</fullName>
    </submittedName>
</protein>
<keyword evidence="2" id="KW-1185">Reference proteome</keyword>
<organism evidence="1 2">
    <name type="scientific">Rhizobium calliandrae</name>
    <dbReference type="NCBI Taxonomy" id="1312182"/>
    <lineage>
        <taxon>Bacteria</taxon>
        <taxon>Pseudomonadati</taxon>
        <taxon>Pseudomonadota</taxon>
        <taxon>Alphaproteobacteria</taxon>
        <taxon>Hyphomicrobiales</taxon>
        <taxon>Rhizobiaceae</taxon>
        <taxon>Rhizobium/Agrobacterium group</taxon>
        <taxon>Rhizobium</taxon>
    </lineage>
</organism>
<name>A0ABT7KMW5_9HYPH</name>
<proteinExistence type="predicted"/>
<sequence length="167" mass="17439">MLRRRGVIIAAALLFGVGYAHAGWLYKGEASAFGGAGSQIVLVVNDRYGFGVRCDGGVVTTIYLTPEEVSEKEFENATAAGTLMVKIDDLAPLTADATPDSADGHLRVSAEFNDDLLNELKAAKHRVAVAIKLGDRIFHESTFVAQGASKALGQFISACPAAAGAKG</sequence>
<gene>
    <name evidence="1" type="ORF">PY650_30960</name>
</gene>
<comment type="caution">
    <text evidence="1">The sequence shown here is derived from an EMBL/GenBank/DDBJ whole genome shotgun (WGS) entry which is preliminary data.</text>
</comment>
<dbReference type="Proteomes" id="UP001172630">
    <property type="component" value="Unassembled WGS sequence"/>
</dbReference>